<evidence type="ECO:0000256" key="8">
    <source>
        <dbReference type="PROSITE-ProRule" id="PRU00283"/>
    </source>
</evidence>
<keyword evidence="6 8" id="KW-0505">Motor protein</keyword>
<dbReference type="GO" id="GO:0005874">
    <property type="term" value="C:microtubule"/>
    <property type="evidence" value="ECO:0007669"/>
    <property type="project" value="UniProtKB-KW"/>
</dbReference>
<evidence type="ECO:0000313" key="12">
    <source>
        <dbReference type="Proteomes" id="UP001431209"/>
    </source>
</evidence>
<gene>
    <name evidence="11" type="ORF">AKO1_010989</name>
</gene>
<evidence type="ECO:0000313" key="11">
    <source>
        <dbReference type="EMBL" id="KAL0479662.1"/>
    </source>
</evidence>
<dbReference type="InterPro" id="IPR027417">
    <property type="entry name" value="P-loop_NTPase"/>
</dbReference>
<accession>A0AAW2YU12</accession>
<protein>
    <recommendedName>
        <fullName evidence="9">Kinesin-like protein</fullName>
    </recommendedName>
</protein>
<dbReference type="SMART" id="SM00129">
    <property type="entry name" value="KISc"/>
    <property type="match status" value="1"/>
</dbReference>
<dbReference type="Gene3D" id="3.40.850.10">
    <property type="entry name" value="Kinesin motor domain"/>
    <property type="match status" value="1"/>
</dbReference>
<dbReference type="GO" id="GO:0008017">
    <property type="term" value="F:microtubule binding"/>
    <property type="evidence" value="ECO:0007669"/>
    <property type="project" value="InterPro"/>
</dbReference>
<organism evidence="11 12">
    <name type="scientific">Acrasis kona</name>
    <dbReference type="NCBI Taxonomy" id="1008807"/>
    <lineage>
        <taxon>Eukaryota</taxon>
        <taxon>Discoba</taxon>
        <taxon>Heterolobosea</taxon>
        <taxon>Tetramitia</taxon>
        <taxon>Eutetramitia</taxon>
        <taxon>Acrasidae</taxon>
        <taxon>Acrasis</taxon>
    </lineage>
</organism>
<evidence type="ECO:0000256" key="9">
    <source>
        <dbReference type="RuleBase" id="RU000394"/>
    </source>
</evidence>
<keyword evidence="12" id="KW-1185">Reference proteome</keyword>
<dbReference type="Proteomes" id="UP001431209">
    <property type="component" value="Unassembled WGS sequence"/>
</dbReference>
<name>A0AAW2YU12_9EUKA</name>
<feature type="domain" description="Kinesin motor" evidence="10">
    <location>
        <begin position="50"/>
        <end position="394"/>
    </location>
</feature>
<dbReference type="SUPFAM" id="SSF52540">
    <property type="entry name" value="P-loop containing nucleoside triphosphate hydrolases"/>
    <property type="match status" value="1"/>
</dbReference>
<evidence type="ECO:0000256" key="3">
    <source>
        <dbReference type="ARBA" id="ARBA00022701"/>
    </source>
</evidence>
<dbReference type="GO" id="GO:0007019">
    <property type="term" value="P:microtubule depolymerization"/>
    <property type="evidence" value="ECO:0007669"/>
    <property type="project" value="TreeGrafter"/>
</dbReference>
<feature type="binding site" evidence="8">
    <location>
        <begin position="159"/>
        <end position="166"/>
    </location>
    <ligand>
        <name>ATP</name>
        <dbReference type="ChEBI" id="CHEBI:30616"/>
    </ligand>
</feature>
<evidence type="ECO:0000256" key="2">
    <source>
        <dbReference type="ARBA" id="ARBA00022490"/>
    </source>
</evidence>
<dbReference type="InterPro" id="IPR036961">
    <property type="entry name" value="Kinesin_motor_dom_sf"/>
</dbReference>
<keyword evidence="5 8" id="KW-0067">ATP-binding</keyword>
<dbReference type="AlphaFoldDB" id="A0AAW2YU12"/>
<dbReference type="PANTHER" id="PTHR47971">
    <property type="entry name" value="KINESIN-RELATED PROTEIN 6"/>
    <property type="match status" value="1"/>
</dbReference>
<dbReference type="EMBL" id="JAOPGA020000585">
    <property type="protein sequence ID" value="KAL0479662.1"/>
    <property type="molecule type" value="Genomic_DNA"/>
</dbReference>
<comment type="similarity">
    <text evidence="8 9">Belongs to the TRAFAC class myosin-kinesin ATPase superfamily. Kinesin family.</text>
</comment>
<comment type="caution">
    <text evidence="11">The sequence shown here is derived from an EMBL/GenBank/DDBJ whole genome shotgun (WGS) entry which is preliminary data.</text>
</comment>
<dbReference type="Pfam" id="PF00225">
    <property type="entry name" value="Kinesin"/>
    <property type="match status" value="1"/>
</dbReference>
<dbReference type="PROSITE" id="PS50067">
    <property type="entry name" value="KINESIN_MOTOR_2"/>
    <property type="match status" value="1"/>
</dbReference>
<dbReference type="PROSITE" id="PS00411">
    <property type="entry name" value="KINESIN_MOTOR_1"/>
    <property type="match status" value="1"/>
</dbReference>
<evidence type="ECO:0000256" key="4">
    <source>
        <dbReference type="ARBA" id="ARBA00022741"/>
    </source>
</evidence>
<dbReference type="GO" id="GO:0003777">
    <property type="term" value="F:microtubule motor activity"/>
    <property type="evidence" value="ECO:0007669"/>
    <property type="project" value="InterPro"/>
</dbReference>
<keyword evidence="4 8" id="KW-0547">Nucleotide-binding</keyword>
<keyword evidence="3 9" id="KW-0493">Microtubule</keyword>
<dbReference type="GO" id="GO:0005524">
    <property type="term" value="F:ATP binding"/>
    <property type="evidence" value="ECO:0007669"/>
    <property type="project" value="UniProtKB-UniRule"/>
</dbReference>
<sequence>MGNGESQARDKRAFRKEHANIFEGVIFHYEKANNLQISKELVPAQFKDEAINVVVRLRPLFDHEEDKGEFPVVQCTYSSTSKILPKDNCVIVHKCMSGPDMKPQTAFIEHVAYPFPNGHVFCEDHTTQDVYSNAVLPLIGYTLNNQSKIEQRGTIFMYGQTGTGKTYTITGVVKLLSSDLFQYLLAAQKSERSTYSVKVTCLEMLGDSLYDLNNNHTEVKLLQGSGNVRDINVVGSTEININDADGLWKAYDDAAQLRETHATMINSQSSRSHYIFRISIERDGKKYARLTLIDLAGSERNADSMYHDADRQRESAWINSSLSNLKDVIRTVTLSKSNQQQHVPYRNSKLTQLLRDSFEGSGCKTLIISTLSPISTDTEHTMNTLQVMSLLANGDASLDPVISKTQAGDVFKSTDVGRMKPVAKWTTEECFAWIETVDKGKFAKYAEEFPKSVNGAQMFRFPAARFAQITGDQDVGIAMRKALDQYTEALNKQKQALAEETRSRLKGK</sequence>
<proteinExistence type="inferred from homology"/>
<evidence type="ECO:0000256" key="5">
    <source>
        <dbReference type="ARBA" id="ARBA00022840"/>
    </source>
</evidence>
<keyword evidence="2" id="KW-0963">Cytoplasm</keyword>
<keyword evidence="7" id="KW-0206">Cytoskeleton</keyword>
<dbReference type="PRINTS" id="PR00380">
    <property type="entry name" value="KINESINHEAVY"/>
</dbReference>
<dbReference type="PANTHER" id="PTHR47971:SF8">
    <property type="entry name" value="KINESIN-LIKE PROTEIN"/>
    <property type="match status" value="1"/>
</dbReference>
<comment type="subcellular location">
    <subcellularLocation>
        <location evidence="1">Cytoplasm</location>
        <location evidence="1">Cytoskeleton</location>
    </subcellularLocation>
</comment>
<dbReference type="InterPro" id="IPR019821">
    <property type="entry name" value="Kinesin_motor_CS"/>
</dbReference>
<dbReference type="GO" id="GO:0007018">
    <property type="term" value="P:microtubule-based movement"/>
    <property type="evidence" value="ECO:0007669"/>
    <property type="project" value="InterPro"/>
</dbReference>
<dbReference type="InterPro" id="IPR001752">
    <property type="entry name" value="Kinesin_motor_dom"/>
</dbReference>
<evidence type="ECO:0000256" key="7">
    <source>
        <dbReference type="ARBA" id="ARBA00023212"/>
    </source>
</evidence>
<dbReference type="InterPro" id="IPR027640">
    <property type="entry name" value="Kinesin-like_fam"/>
</dbReference>
<evidence type="ECO:0000256" key="6">
    <source>
        <dbReference type="ARBA" id="ARBA00023175"/>
    </source>
</evidence>
<evidence type="ECO:0000259" key="10">
    <source>
        <dbReference type="PROSITE" id="PS50067"/>
    </source>
</evidence>
<evidence type="ECO:0000256" key="1">
    <source>
        <dbReference type="ARBA" id="ARBA00004245"/>
    </source>
</evidence>
<reference evidence="11 12" key="1">
    <citation type="submission" date="2024-03" db="EMBL/GenBank/DDBJ databases">
        <title>The Acrasis kona genome and developmental transcriptomes reveal deep origins of eukaryotic multicellular pathways.</title>
        <authorList>
            <person name="Sheikh S."/>
            <person name="Fu C.-J."/>
            <person name="Brown M.W."/>
            <person name="Baldauf S.L."/>
        </authorList>
    </citation>
    <scope>NUCLEOTIDE SEQUENCE [LARGE SCALE GENOMIC DNA]</scope>
    <source>
        <strain evidence="11 12">ATCC MYA-3509</strain>
    </source>
</reference>